<dbReference type="Gene3D" id="3.30.310.280">
    <property type="match status" value="1"/>
</dbReference>
<dbReference type="InterPro" id="IPR007310">
    <property type="entry name" value="Aerobactin_biosyn_IucA/IucC_N"/>
</dbReference>
<dbReference type="PANTHER" id="PTHR34384">
    <property type="entry name" value="L-2,3-DIAMINOPROPANOATE--CITRATE LIGASE"/>
    <property type="match status" value="1"/>
</dbReference>
<feature type="domain" description="Aerobactin siderophore biosynthesis IucA/IucC-like C-terminal" evidence="4">
    <location>
        <begin position="431"/>
        <end position="604"/>
    </location>
</feature>
<dbReference type="Pfam" id="PF06276">
    <property type="entry name" value="FhuF"/>
    <property type="match status" value="1"/>
</dbReference>
<protein>
    <submittedName>
        <fullName evidence="5">Siderophore synthetase component</fullName>
    </submittedName>
</protein>
<dbReference type="EMBL" id="FNDE01000051">
    <property type="protein sequence ID" value="SDH74817.1"/>
    <property type="molecule type" value="Genomic_DNA"/>
</dbReference>
<evidence type="ECO:0000256" key="2">
    <source>
        <dbReference type="ARBA" id="ARBA00007832"/>
    </source>
</evidence>
<dbReference type="Gene3D" id="1.10.510.40">
    <property type="match status" value="1"/>
</dbReference>
<dbReference type="InterPro" id="IPR022770">
    <property type="entry name" value="IucA/IucC-like_C"/>
</dbReference>
<sequence>MIETKNETFDVDVLLEEQALVVQEALSSPQYVNVRRRIFRQLVESLFFEGIIQPEVVEDTKEQIYYLRGISQTGEPTVYLCRGKQHSTFGRIRLSNQPILRQAHGEEREAESITQFLLEVSGQIGADETRLANFIHELEQTLLKDTLAQYYRSQAQVMLRERSYDELEGNIMDGHPYHPSYKSRIGFNYVDNYMYGPEFQKPFRPLWLAVRRGKARFSIAKHLQYKRFLDDELGEEQVYAFTEKVKATGNDPREYLFLPVHPWQWKTIIVSVFLEDIRRNDILLLGCSKEEYIPQQSIRTLANCTSRQKAYLKLSLSIINTSTSRVLAPHTVENAPVISDWLKHIVKNDPFLQDELRLVLLGEVMGISYDPVPLADYLQEKTYGVLSCIWRESLQNFMDSDEEAIPFNALCSVDLDNRPFISSWIDRYGAEQWLTRLLTTSILPIIHFLYVHGIALESHAQNMVLLHKQGMPTRVVLKDFHDGIRFSRTHVVDAKTCPALLHPPEYHARVNRNSFIETDDPETVRDFVHDAFFFINIGELALFMEEYFAFNETKFWLLVRGIIKTYQRRFLEHKERFSLFNFFAPTIGVEQLTKRRLFPDTELRIQQARNPLYRKDVD</sequence>
<dbReference type="Proteomes" id="UP000198956">
    <property type="component" value="Unassembled WGS sequence"/>
</dbReference>
<dbReference type="GO" id="GO:0016881">
    <property type="term" value="F:acid-amino acid ligase activity"/>
    <property type="evidence" value="ECO:0007669"/>
    <property type="project" value="UniProtKB-ARBA"/>
</dbReference>
<feature type="domain" description="Aerobactin siderophore biosynthesis IucA/IucC N-terminal" evidence="3">
    <location>
        <begin position="163"/>
        <end position="411"/>
    </location>
</feature>
<dbReference type="Gene3D" id="6.10.250.3370">
    <property type="match status" value="1"/>
</dbReference>
<comment type="similarity">
    <text evidence="2">Belongs to the IucA/IucC family.</text>
</comment>
<dbReference type="AlphaFoldDB" id="A0A1G8EYB2"/>
<evidence type="ECO:0000313" key="5">
    <source>
        <dbReference type="EMBL" id="SDH74817.1"/>
    </source>
</evidence>
<dbReference type="PANTHER" id="PTHR34384:SF6">
    <property type="entry name" value="STAPHYLOFERRIN B SYNTHASE"/>
    <property type="match status" value="1"/>
</dbReference>
<gene>
    <name evidence="5" type="ORF">SAMN04489735_10511</name>
</gene>
<evidence type="ECO:0000313" key="6">
    <source>
        <dbReference type="Proteomes" id="UP000198956"/>
    </source>
</evidence>
<dbReference type="Pfam" id="PF04183">
    <property type="entry name" value="IucA_IucC"/>
    <property type="match status" value="1"/>
</dbReference>
<proteinExistence type="inferred from homology"/>
<dbReference type="GO" id="GO:0019290">
    <property type="term" value="P:siderophore biosynthetic process"/>
    <property type="evidence" value="ECO:0007669"/>
    <property type="project" value="InterPro"/>
</dbReference>
<evidence type="ECO:0000259" key="4">
    <source>
        <dbReference type="Pfam" id="PF06276"/>
    </source>
</evidence>
<reference evidence="5 6" key="1">
    <citation type="submission" date="2016-10" db="EMBL/GenBank/DDBJ databases">
        <authorList>
            <person name="de Groot N.N."/>
        </authorList>
    </citation>
    <scope>NUCLEOTIDE SEQUENCE [LARGE SCALE GENOMIC DNA]</scope>
    <source>
        <strain evidence="5 6">L 420-91</strain>
    </source>
</reference>
<evidence type="ECO:0000259" key="3">
    <source>
        <dbReference type="Pfam" id="PF04183"/>
    </source>
</evidence>
<accession>A0A1G8EYB2</accession>
<dbReference type="RefSeq" id="WP_091261386.1">
    <property type="nucleotide sequence ID" value="NZ_FNDE01000051.1"/>
</dbReference>
<name>A0A1G8EYB2_ANETH</name>
<dbReference type="OrthoDB" id="495728at2"/>
<evidence type="ECO:0000256" key="1">
    <source>
        <dbReference type="ARBA" id="ARBA00004924"/>
    </source>
</evidence>
<comment type="pathway">
    <text evidence="1">Siderophore biosynthesis.</text>
</comment>
<dbReference type="InterPro" id="IPR037455">
    <property type="entry name" value="LucA/IucC-like"/>
</dbReference>
<organism evidence="5 6">
    <name type="scientific">Aneurinibacillus thermoaerophilus</name>
    <dbReference type="NCBI Taxonomy" id="143495"/>
    <lineage>
        <taxon>Bacteria</taxon>
        <taxon>Bacillati</taxon>
        <taxon>Bacillota</taxon>
        <taxon>Bacilli</taxon>
        <taxon>Bacillales</taxon>
        <taxon>Paenibacillaceae</taxon>
        <taxon>Aneurinibacillus group</taxon>
        <taxon>Aneurinibacillus</taxon>
    </lineage>
</organism>